<feature type="region of interest" description="Disordered" evidence="1">
    <location>
        <begin position="722"/>
        <end position="788"/>
    </location>
</feature>
<sequence>MCLTFKFLGCKHMRDNLQFCCSHLCCSHFTKCNTHIFRMTDSMNFGPDWIRNLSSEGTTGGGGGGGTRYQLADYRYGREEMLALFDKNTKPPVSITNFKCLYSETCLQPLALLPVSDEEQRGGGGGWQGRPNTLLSGPPRGRGGSLERGGRISRGRGYQYTRPPGAYEGGWGNGEQPDWSPRKEYQRMSSDNWRRARNNEEDEWRSGTGPGRTGGHEKWGRSTSWRGEGDSEERTGPPERGGRTSWNDNRAGLMSRKSWESEDHLPEWATENPTEGGGTFDEKGAFHGSDDEQPEGKPPNKRDTVLQKSTSQQHISSRSQPPPMSSSKSTLSLVKHEDTSHKNEIIHENLSRQKEEDIVQSIKQNDLLEERKKSVPNISEKIDKDLVHQERAKSEGPPKLTKLYEKPLMMSNGPVDIPRPDNSEFEKLQEDFVLKLVVDEDIPKQVPNNYDVGSIQPPPNLVAASPIMDKWYYQDPQGQMQGPFSNAEMAEWYKAGYFSNQLKVRRQLDERFFLLGELITLCAGANPFQSGIRFPLLKNEPKMPSEPDILQLQYLSQMAAYKQAQARILSEPWNAITLQQQEMAAQRLIMQQQQQQQQQQVSQDLQYLQQSQAANPLMHMINQMQQANKLPGQGLVEKQPQNLPGNLDPHLQLHMSNLLSMQNRLPTTGLPNNIPAGLGNALPGNLPQPEGLSTSLPSLQTSQLNAGNMPIGGIQSNIPVSIGGSINVPRPTSRGSEQIPSSQSDPISSLLKQLQQQKQSTPQVDNLWQQNSFPPPTNNGTSQWQQSQNEVPISMWDIQNTTPQTVPSPPLTQSEKLQQALQPKPTKVDKDKEQQKLKEESLAKELKKKKELEEKQAKKDAEEKRKHDQRKQEAEKKSLEEKRRKEEERVKRELEKAKKEAEEKRLRELEEKRRLKEQRKQEEEAKKRTEEQKKLDEDKIRQEMKEKEARRLEEEKRLQQEQQRLAAKVAPWSQSNSNMGLSLTEIQKAEKEKRALDAALQIQRLQEKEHQQQLQQEKAPIPQFNWAKKPVEPRKVKSLAEIQAEEQEKLLKIFQQAAETRLQKEKEPTPATNNTGTGIWSSQNLTWASSSANWSSSGGFWDDSSIKQGATKPSTVTKSNSANNFTTSSKLQTQKPVKIAKPIKKEETNKSNHNNNNNNGPSTDEFMNWCYNTLSNISTNVDIPTFVTFLRDIESAFDVKEYCKEYLGDSNATHQFALNFLEKRRSFKPRNNAHKDDMCSPAPAITPSLQHSTEFQEVKGKNKKNKKSKMLKVDSRILGFNVTSAPDRINVGDRDYGDNS</sequence>
<feature type="compositionally biased region" description="Polar residues" evidence="1">
    <location>
        <begin position="306"/>
        <end position="315"/>
    </location>
</feature>
<feature type="region of interest" description="Disordered" evidence="1">
    <location>
        <begin position="1245"/>
        <end position="1270"/>
    </location>
</feature>
<gene>
    <name evidence="3" type="ORF">PSYICH_LOCUS213</name>
</gene>
<evidence type="ECO:0000259" key="2">
    <source>
        <dbReference type="PROSITE" id="PS50829"/>
    </source>
</evidence>
<feature type="compositionally biased region" description="Basic and acidic residues" evidence="1">
    <location>
        <begin position="334"/>
        <end position="357"/>
    </location>
</feature>
<feature type="compositionally biased region" description="Polar residues" evidence="1">
    <location>
        <begin position="800"/>
        <end position="821"/>
    </location>
</feature>
<evidence type="ECO:0000313" key="4">
    <source>
        <dbReference type="Proteomes" id="UP001153636"/>
    </source>
</evidence>
<feature type="compositionally biased region" description="Basic and acidic residues" evidence="1">
    <location>
        <begin position="826"/>
        <end position="959"/>
    </location>
</feature>
<feature type="compositionally biased region" description="Polar residues" evidence="1">
    <location>
        <begin position="1106"/>
        <end position="1135"/>
    </location>
</feature>
<feature type="compositionally biased region" description="Basic and acidic residues" evidence="1">
    <location>
        <begin position="280"/>
        <end position="305"/>
    </location>
</feature>
<dbReference type="InterPro" id="IPR003169">
    <property type="entry name" value="GYF"/>
</dbReference>
<feature type="compositionally biased region" description="Polar residues" evidence="1">
    <location>
        <begin position="761"/>
        <end position="788"/>
    </location>
</feature>
<proteinExistence type="predicted"/>
<evidence type="ECO:0000256" key="1">
    <source>
        <dbReference type="SAM" id="MobiDB-lite"/>
    </source>
</evidence>
<accession>A0A9P0CF71</accession>
<name>A0A9P0CF71_9CUCU</name>
<dbReference type="SMART" id="SM00444">
    <property type="entry name" value="GYF"/>
    <property type="match status" value="1"/>
</dbReference>
<keyword evidence="4" id="KW-1185">Reference proteome</keyword>
<feature type="compositionally biased region" description="Basic and acidic residues" evidence="1">
    <location>
        <begin position="257"/>
        <end position="266"/>
    </location>
</feature>
<reference evidence="3" key="1">
    <citation type="submission" date="2022-01" db="EMBL/GenBank/DDBJ databases">
        <authorList>
            <person name="King R."/>
        </authorList>
    </citation>
    <scope>NUCLEOTIDE SEQUENCE</scope>
</reference>
<dbReference type="InterPro" id="IPR035445">
    <property type="entry name" value="GYF-like_dom_sf"/>
</dbReference>
<dbReference type="PROSITE" id="PS50829">
    <property type="entry name" value="GYF"/>
    <property type="match status" value="1"/>
</dbReference>
<feature type="compositionally biased region" description="Polar residues" evidence="1">
    <location>
        <begin position="1070"/>
        <end position="1080"/>
    </location>
</feature>
<dbReference type="EMBL" id="OV651813">
    <property type="protein sequence ID" value="CAH1098953.1"/>
    <property type="molecule type" value="Genomic_DNA"/>
</dbReference>
<feature type="domain" description="GYF" evidence="2">
    <location>
        <begin position="468"/>
        <end position="516"/>
    </location>
</feature>
<feature type="compositionally biased region" description="Basic and acidic residues" evidence="1">
    <location>
        <begin position="180"/>
        <end position="199"/>
    </location>
</feature>
<dbReference type="GO" id="GO:0005829">
    <property type="term" value="C:cytosol"/>
    <property type="evidence" value="ECO:0007669"/>
    <property type="project" value="TreeGrafter"/>
</dbReference>
<dbReference type="CDD" id="cd00072">
    <property type="entry name" value="GYF"/>
    <property type="match status" value="1"/>
</dbReference>
<dbReference type="PANTHER" id="PTHR14445">
    <property type="entry name" value="GRB10 INTERACTING GYF PROTEIN"/>
    <property type="match status" value="1"/>
</dbReference>
<dbReference type="Gene3D" id="3.30.1490.40">
    <property type="match status" value="1"/>
</dbReference>
<dbReference type="SUPFAM" id="SSF55277">
    <property type="entry name" value="GYF domain"/>
    <property type="match status" value="1"/>
</dbReference>
<dbReference type="InterPro" id="IPR051640">
    <property type="entry name" value="GRB10-interact_GYF"/>
</dbReference>
<dbReference type="OrthoDB" id="48509at2759"/>
<feature type="region of interest" description="Disordered" evidence="1">
    <location>
        <begin position="1061"/>
        <end position="1080"/>
    </location>
</feature>
<dbReference type="Pfam" id="PF02213">
    <property type="entry name" value="GYF"/>
    <property type="match status" value="1"/>
</dbReference>
<protein>
    <recommendedName>
        <fullName evidence="2">GYF domain-containing protein</fullName>
    </recommendedName>
</protein>
<evidence type="ECO:0000313" key="3">
    <source>
        <dbReference type="EMBL" id="CAH1098953.1"/>
    </source>
</evidence>
<feature type="region of interest" description="Disordered" evidence="1">
    <location>
        <begin position="1105"/>
        <end position="1162"/>
    </location>
</feature>
<dbReference type="PANTHER" id="PTHR14445:SF36">
    <property type="entry name" value="FI03272P-RELATED"/>
    <property type="match status" value="1"/>
</dbReference>
<feature type="region of interest" description="Disordered" evidence="1">
    <location>
        <begin position="117"/>
        <end position="357"/>
    </location>
</feature>
<feature type="compositionally biased region" description="Low complexity" evidence="1">
    <location>
        <begin position="736"/>
        <end position="760"/>
    </location>
</feature>
<organism evidence="3 4">
    <name type="scientific">Psylliodes chrysocephalus</name>
    <dbReference type="NCBI Taxonomy" id="3402493"/>
    <lineage>
        <taxon>Eukaryota</taxon>
        <taxon>Metazoa</taxon>
        <taxon>Ecdysozoa</taxon>
        <taxon>Arthropoda</taxon>
        <taxon>Hexapoda</taxon>
        <taxon>Insecta</taxon>
        <taxon>Pterygota</taxon>
        <taxon>Neoptera</taxon>
        <taxon>Endopterygota</taxon>
        <taxon>Coleoptera</taxon>
        <taxon>Polyphaga</taxon>
        <taxon>Cucujiformia</taxon>
        <taxon>Chrysomeloidea</taxon>
        <taxon>Chrysomelidae</taxon>
        <taxon>Galerucinae</taxon>
        <taxon>Alticini</taxon>
        <taxon>Psylliodes</taxon>
    </lineage>
</organism>
<feature type="compositionally biased region" description="Basic and acidic residues" evidence="1">
    <location>
        <begin position="227"/>
        <end position="242"/>
    </location>
</feature>
<feature type="region of interest" description="Disordered" evidence="1">
    <location>
        <begin position="800"/>
        <end position="977"/>
    </location>
</feature>
<feature type="region of interest" description="Disordered" evidence="1">
    <location>
        <begin position="1009"/>
        <end position="1029"/>
    </location>
</feature>
<dbReference type="Proteomes" id="UP001153636">
    <property type="component" value="Chromosome 1"/>
</dbReference>
<feature type="compositionally biased region" description="Basic residues" evidence="1">
    <location>
        <begin position="1261"/>
        <end position="1270"/>
    </location>
</feature>